<evidence type="ECO:0000313" key="7">
    <source>
        <dbReference type="EMBL" id="WIF98807.1"/>
    </source>
</evidence>
<evidence type="ECO:0000256" key="2">
    <source>
        <dbReference type="ARBA" id="ARBA00022692"/>
    </source>
</evidence>
<evidence type="ECO:0000256" key="4">
    <source>
        <dbReference type="ARBA" id="ARBA00023136"/>
    </source>
</evidence>
<evidence type="ECO:0000313" key="8">
    <source>
        <dbReference type="Proteomes" id="UP001236652"/>
    </source>
</evidence>
<proteinExistence type="predicted"/>
<organism evidence="7 8">
    <name type="scientific">Pontibacillus chungwhensis</name>
    <dbReference type="NCBI Taxonomy" id="265426"/>
    <lineage>
        <taxon>Bacteria</taxon>
        <taxon>Bacillati</taxon>
        <taxon>Bacillota</taxon>
        <taxon>Bacilli</taxon>
        <taxon>Bacillales</taxon>
        <taxon>Bacillaceae</taxon>
        <taxon>Pontibacillus</taxon>
    </lineage>
</organism>
<name>A0ABY8UYQ3_9BACI</name>
<dbReference type="InterPro" id="IPR013525">
    <property type="entry name" value="ABC2_TM"/>
</dbReference>
<protein>
    <submittedName>
        <fullName evidence="7">ABC transporter permease</fullName>
    </submittedName>
</protein>
<dbReference type="EMBL" id="CP126446">
    <property type="protein sequence ID" value="WIF98807.1"/>
    <property type="molecule type" value="Genomic_DNA"/>
</dbReference>
<feature type="transmembrane region" description="Helical" evidence="5">
    <location>
        <begin position="259"/>
        <end position="278"/>
    </location>
</feature>
<dbReference type="Gene3D" id="3.40.1710.10">
    <property type="entry name" value="abc type-2 transporter like domain"/>
    <property type="match status" value="1"/>
</dbReference>
<feature type="transmembrane region" description="Helical" evidence="5">
    <location>
        <begin position="316"/>
        <end position="338"/>
    </location>
</feature>
<evidence type="ECO:0000256" key="1">
    <source>
        <dbReference type="ARBA" id="ARBA00004141"/>
    </source>
</evidence>
<sequence>MNGFSLWRYEMRATVLRPAPLFLSFFIPLLIMLIAGLSLQNLFQEEEKQIQAAIVDHDQTFETKSLVNQLSEEERMKRALQLTPMSEKEAKEAFEKGDLAGVMTIPEGFTDSLRVGDNEPIAVMTNQDKPIDSTMLTVLLESGAKYISASQSAVNAVYDLHIKQLPKDERSARLEEAIVTFTLFALERNEAFEEQQVASGAAVGWQAHAFIAMTFTFVVFFTILFQALDGRTHTASINMRWRMLNLTFLHQVIVKQIKWWIILFALIELLMGISNLVVPVQFSLGLHAGMVLIAFWLSAFSAFLYGVTTHASIRSLTLLIVSLIGMVSAGALIPEIYLPTWLSQDGTPFSFTYEVFRLAFADQGDPLPYIGLFLWGVLFYIGATLAGFRKEKRDAYVSIFTSK</sequence>
<feature type="domain" description="ABC-2 type transporter transmembrane" evidence="6">
    <location>
        <begin position="21"/>
        <end position="380"/>
    </location>
</feature>
<keyword evidence="4 5" id="KW-0472">Membrane</keyword>
<keyword evidence="3 5" id="KW-1133">Transmembrane helix</keyword>
<evidence type="ECO:0000259" key="6">
    <source>
        <dbReference type="Pfam" id="PF12698"/>
    </source>
</evidence>
<comment type="subcellular location">
    <subcellularLocation>
        <location evidence="1">Membrane</location>
        <topology evidence="1">Multi-pass membrane protein</topology>
    </subcellularLocation>
</comment>
<keyword evidence="2 5" id="KW-0812">Transmembrane</keyword>
<feature type="transmembrane region" description="Helical" evidence="5">
    <location>
        <begin position="21"/>
        <end position="39"/>
    </location>
</feature>
<feature type="transmembrane region" description="Helical" evidence="5">
    <location>
        <begin position="367"/>
        <end position="388"/>
    </location>
</feature>
<accession>A0ABY8UYQ3</accession>
<dbReference type="RefSeq" id="WP_231418576.1">
    <property type="nucleotide sequence ID" value="NZ_CP126446.1"/>
</dbReference>
<gene>
    <name evidence="7" type="ORF">QNI29_03905</name>
</gene>
<evidence type="ECO:0000256" key="5">
    <source>
        <dbReference type="SAM" id="Phobius"/>
    </source>
</evidence>
<dbReference type="Proteomes" id="UP001236652">
    <property type="component" value="Chromosome"/>
</dbReference>
<feature type="transmembrane region" description="Helical" evidence="5">
    <location>
        <begin position="284"/>
        <end position="304"/>
    </location>
</feature>
<reference evidence="7 8" key="1">
    <citation type="submission" date="2023-05" db="EMBL/GenBank/DDBJ databases">
        <title>Comparative genomics reveals the evidence of polycyclic aromatic hydrocarbons degradation in moderately halophilic genus Pontibacillus.</title>
        <authorList>
            <person name="Yang H."/>
            <person name="Qian Z."/>
        </authorList>
    </citation>
    <scope>NUCLEOTIDE SEQUENCE [LARGE SCALE GENOMIC DNA]</scope>
    <source>
        <strain evidence="8">HN14</strain>
    </source>
</reference>
<feature type="transmembrane region" description="Helical" evidence="5">
    <location>
        <begin position="205"/>
        <end position="225"/>
    </location>
</feature>
<dbReference type="Pfam" id="PF12698">
    <property type="entry name" value="ABC2_membrane_3"/>
    <property type="match status" value="1"/>
</dbReference>
<keyword evidence="8" id="KW-1185">Reference proteome</keyword>
<evidence type="ECO:0000256" key="3">
    <source>
        <dbReference type="ARBA" id="ARBA00022989"/>
    </source>
</evidence>